<dbReference type="AlphaFoldDB" id="A0AAD1RP03"/>
<feature type="region of interest" description="Disordered" evidence="1">
    <location>
        <begin position="412"/>
        <end position="437"/>
    </location>
</feature>
<keyword evidence="3" id="KW-1185">Reference proteome</keyword>
<gene>
    <name evidence="2" type="ORF">PECUL_23A059005</name>
</gene>
<dbReference type="EMBL" id="OW240914">
    <property type="protein sequence ID" value="CAH2275411.1"/>
    <property type="molecule type" value="Genomic_DNA"/>
</dbReference>
<feature type="region of interest" description="Disordered" evidence="1">
    <location>
        <begin position="725"/>
        <end position="753"/>
    </location>
</feature>
<evidence type="ECO:0000313" key="2">
    <source>
        <dbReference type="EMBL" id="CAH2275411.1"/>
    </source>
</evidence>
<feature type="region of interest" description="Disordered" evidence="1">
    <location>
        <begin position="362"/>
        <end position="383"/>
    </location>
</feature>
<accession>A0AAD1RP03</accession>
<proteinExistence type="predicted"/>
<reference evidence="2" key="1">
    <citation type="submission" date="2022-03" db="EMBL/GenBank/DDBJ databases">
        <authorList>
            <person name="Alioto T."/>
            <person name="Alioto T."/>
            <person name="Gomez Garrido J."/>
        </authorList>
    </citation>
    <scope>NUCLEOTIDE SEQUENCE</scope>
</reference>
<evidence type="ECO:0000313" key="3">
    <source>
        <dbReference type="Proteomes" id="UP001295444"/>
    </source>
</evidence>
<sequence length="919" mass="102822">MDLPPRTPCCRVSLTEICSLYQRLFQIQTDMSSIQAAVDQVCGEQSGRRYAWAAATPATAPAGRKKSMSVCVCQYVYMYVCVCQYVCVSMSVCVCVCVYVCQLYVYVNGPGSQKWALMSSEKKEQSLQELRLLAQFGLERNSELVLSQLPGGEHNFRDDINNLCGANPSLTWTAIHGLKELQKKMEEEQKTLTSSKEDERFWDNSPVCLESCHEELAHIRLTTGQSSKSKVEKMPCLRKNTSAEENKLEAILMKQEEVRNLLFQLLQSCNHSELEKPSSILHCEESMDHTENIGKVAFTIPGTRDPLRQLFLLAMTVTKSCLQEERGTVTWGDCAIRLLVQVQLKQELELREFIHSLAEEQELQTEHKTGGSVPEGPDPVSDLIQSLQPFTQKEQLALTQLREKLVADSEARTLHTDQEKVNKNLKTKGNNDSQGDAVECRDVNENIKVIKETLEFTKGEESQASRNVTQTLNKEYYLNGEFNDCIVINISEVTSTEREHAGDFLTEENRETGFQKQEMEIDKIPIYTDSEKKNHESRLTTERKDGLAKSGLSNTVSAAEVNENPSGLGGEPYVQNVKGGISSKVNEKGSPDELATSVICEATETLIAGLMSLKVKVEEAYMKRSLKRHSTHRLGENLTQPTTEKEMEEAGRMYDVKPNTDQEETSHMTVKTYALKDQVDGVLIPREVVIKNAGHSEDDVHLHEKDIIKQDNLQSYKDINYAKEKTERADLSEEPDSEGKNTTEQIEKESPKGALTIQDTIHTDGNPNEKCMEKEIVPPSHLSSTVMEATHSLIGSLMSLKEEVSRAKSRLAKMGKIHGANENILHQVDTKSTPGNLNTESNNNTLSSKLENSETELQKSHKNIAGMKEEYTQNFETATGCEDSTLSTIQATREVSWELHSECLKCCSHTGPVASEGVS</sequence>
<name>A0AAD1RP03_PELCU</name>
<feature type="compositionally biased region" description="Low complexity" evidence="1">
    <location>
        <begin position="836"/>
        <end position="850"/>
    </location>
</feature>
<feature type="compositionally biased region" description="Basic and acidic residues" evidence="1">
    <location>
        <begin position="725"/>
        <end position="751"/>
    </location>
</feature>
<evidence type="ECO:0000256" key="1">
    <source>
        <dbReference type="SAM" id="MobiDB-lite"/>
    </source>
</evidence>
<feature type="region of interest" description="Disordered" evidence="1">
    <location>
        <begin position="829"/>
        <end position="853"/>
    </location>
</feature>
<dbReference type="Proteomes" id="UP001295444">
    <property type="component" value="Chromosome 03"/>
</dbReference>
<feature type="compositionally biased region" description="Basic and acidic residues" evidence="1">
    <location>
        <begin position="412"/>
        <end position="422"/>
    </location>
</feature>
<organism evidence="2 3">
    <name type="scientific">Pelobates cultripes</name>
    <name type="common">Western spadefoot toad</name>
    <dbReference type="NCBI Taxonomy" id="61616"/>
    <lineage>
        <taxon>Eukaryota</taxon>
        <taxon>Metazoa</taxon>
        <taxon>Chordata</taxon>
        <taxon>Craniata</taxon>
        <taxon>Vertebrata</taxon>
        <taxon>Euteleostomi</taxon>
        <taxon>Amphibia</taxon>
        <taxon>Batrachia</taxon>
        <taxon>Anura</taxon>
        <taxon>Pelobatoidea</taxon>
        <taxon>Pelobatidae</taxon>
        <taxon>Pelobates</taxon>
    </lineage>
</organism>
<protein>
    <submittedName>
        <fullName evidence="2">Uncharacterized protein</fullName>
    </submittedName>
</protein>